<proteinExistence type="predicted"/>
<accession>A0A699Z887</accession>
<name>A0A699Z887_HAELA</name>
<dbReference type="AlphaFoldDB" id="A0A699Z887"/>
<keyword evidence="2" id="KW-1185">Reference proteome</keyword>
<evidence type="ECO:0000313" key="2">
    <source>
        <dbReference type="Proteomes" id="UP000485058"/>
    </source>
</evidence>
<sequence>MAGCNGGAVIVLQQSERQMVDGTGCQTRRANATGHPRHWLHPHGSRDNFLTHFCTDEAADLCDELVDGIVGWERNRDCGLSLKTGSVHMLQPFLGCTRVPDYWCLWRRRANATRIAPMDAC</sequence>
<protein>
    <submittedName>
        <fullName evidence="1">Uncharacterized protein</fullName>
    </submittedName>
</protein>
<gene>
    <name evidence="1" type="ORF">HaLaN_15731</name>
</gene>
<evidence type="ECO:0000313" key="1">
    <source>
        <dbReference type="EMBL" id="GFH18863.1"/>
    </source>
</evidence>
<comment type="caution">
    <text evidence="1">The sequence shown here is derived from an EMBL/GenBank/DDBJ whole genome shotgun (WGS) entry which is preliminary data.</text>
</comment>
<dbReference type="EMBL" id="BLLF01001370">
    <property type="protein sequence ID" value="GFH18863.1"/>
    <property type="molecule type" value="Genomic_DNA"/>
</dbReference>
<reference evidence="1 2" key="1">
    <citation type="submission" date="2020-02" db="EMBL/GenBank/DDBJ databases">
        <title>Draft genome sequence of Haematococcus lacustris strain NIES-144.</title>
        <authorList>
            <person name="Morimoto D."/>
            <person name="Nakagawa S."/>
            <person name="Yoshida T."/>
            <person name="Sawayama S."/>
        </authorList>
    </citation>
    <scope>NUCLEOTIDE SEQUENCE [LARGE SCALE GENOMIC DNA]</scope>
    <source>
        <strain evidence="1 2">NIES-144</strain>
    </source>
</reference>
<dbReference type="Proteomes" id="UP000485058">
    <property type="component" value="Unassembled WGS sequence"/>
</dbReference>
<organism evidence="1 2">
    <name type="scientific">Haematococcus lacustris</name>
    <name type="common">Green alga</name>
    <name type="synonym">Haematococcus pluvialis</name>
    <dbReference type="NCBI Taxonomy" id="44745"/>
    <lineage>
        <taxon>Eukaryota</taxon>
        <taxon>Viridiplantae</taxon>
        <taxon>Chlorophyta</taxon>
        <taxon>core chlorophytes</taxon>
        <taxon>Chlorophyceae</taxon>
        <taxon>CS clade</taxon>
        <taxon>Chlamydomonadales</taxon>
        <taxon>Haematococcaceae</taxon>
        <taxon>Haematococcus</taxon>
    </lineage>
</organism>